<evidence type="ECO:0000256" key="6">
    <source>
        <dbReference type="ARBA" id="ARBA00034617"/>
    </source>
</evidence>
<dbReference type="GO" id="GO:0000724">
    <property type="term" value="P:double-strand break repair via homologous recombination"/>
    <property type="evidence" value="ECO:0007669"/>
    <property type="project" value="TreeGrafter"/>
</dbReference>
<dbReference type="Proteomes" id="UP000800041">
    <property type="component" value="Unassembled WGS sequence"/>
</dbReference>
<keyword evidence="4 10" id="KW-0347">Helicase</keyword>
<feature type="domain" description="Helicase ATP-binding" evidence="8">
    <location>
        <begin position="100"/>
        <end position="283"/>
    </location>
</feature>
<dbReference type="PROSITE" id="PS51194">
    <property type="entry name" value="HELICASE_CTER"/>
    <property type="match status" value="1"/>
</dbReference>
<evidence type="ECO:0000313" key="10">
    <source>
        <dbReference type="EMBL" id="KAF1981821.1"/>
    </source>
</evidence>
<comment type="catalytic activity">
    <reaction evidence="6">
        <text>Couples ATP hydrolysis with the unwinding of duplex DNA by translocating in the 3'-5' direction.</text>
        <dbReference type="EC" id="5.6.2.4"/>
    </reaction>
</comment>
<evidence type="ECO:0000256" key="2">
    <source>
        <dbReference type="ARBA" id="ARBA00022741"/>
    </source>
</evidence>
<dbReference type="GO" id="GO:0003676">
    <property type="term" value="F:nucleic acid binding"/>
    <property type="evidence" value="ECO:0007669"/>
    <property type="project" value="InterPro"/>
</dbReference>
<dbReference type="SMART" id="SM00490">
    <property type="entry name" value="HELICc"/>
    <property type="match status" value="1"/>
</dbReference>
<feature type="domain" description="Helicase C-terminal" evidence="9">
    <location>
        <begin position="307"/>
        <end position="461"/>
    </location>
</feature>
<evidence type="ECO:0000256" key="7">
    <source>
        <dbReference type="ARBA" id="ARBA00034808"/>
    </source>
</evidence>
<dbReference type="CDD" id="cd18018">
    <property type="entry name" value="DEXHc_RecQ4-like"/>
    <property type="match status" value="1"/>
</dbReference>
<protein>
    <recommendedName>
        <fullName evidence="7">DNA 3'-5' helicase</fullName>
        <ecNumber evidence="7">5.6.2.4</ecNumber>
    </recommendedName>
</protein>
<dbReference type="PANTHER" id="PTHR13710:SF120">
    <property type="entry name" value="BIFUNCTIONAL 3'-5' EXONUCLEASE_ATP-DEPENDENT HELICASE WRN"/>
    <property type="match status" value="1"/>
</dbReference>
<sequence length="735" mass="81557">MSDDEYGVDSEDESLMAALSQKEEETFGDFNSSDEAELMALDSGSAGMKRKRGSTIPTAAISVKKHEQEPSFPTSNSVATRILKNNFGLQSFRLKQELAISRLLAGGSAVVVFPTGGGKSLCYQVPALAFSELDKASGRNYDAGGVTVVVSPLIALMKDQVDALRRRGIHAACLDSTKSRAEYIEIVDSARAGTLKLLYCAPERLNNEGFVQMVKEIRGGIRMVAIDEAHCISEWGHAFRPDYLKVARFVKEINAERVVCLTATATLKVAKDVCEAFDVDESGLFRTATFRPSLHLIAKSVKTYKDKFPSLVEFLRSNPGPTIIYVTLQQQSEDLSRDLNRKGFVTRHFHAGMRVAEKTETQEAFMADDVPIIVATIAFGMGIDKANIRNVVHYSLPRSLEGYSQEIGRAGRDGKSSRCLLYLCHQDILQQESFARGDMPSEQSVRSLLAEIFHPKNAKLNVGDTLESKGFEQSRNYDIRPTTLSSIYAQLELKFQLLRATTPQYSSYQYVEGSQYSMVHSDPSFVARAIKRHAKKAVKYFTVDIDSICGEAGIGRADVVRKLQEWNDKDVIQMKASGVVQQYRVLQKLPASHKELNQIGDDLLSQMKDREGQDLQRVRDVVKLICGKACFARRLAAHFGDSLPGNKVECGNCQWCTTHSSPELQQEPPVVFNHSAFNRVLAACSLRDDPRFLAKLAFGISSPKVTALKLQYIMGCMSDHEFLVLLSAFENVCKS</sequence>
<proteinExistence type="inferred from homology"/>
<dbReference type="AlphaFoldDB" id="A0A6G1GLM5"/>
<gene>
    <name evidence="10" type="ORF">K402DRAFT_425113</name>
</gene>
<keyword evidence="5" id="KW-0067">ATP-binding</keyword>
<evidence type="ECO:0000259" key="8">
    <source>
        <dbReference type="PROSITE" id="PS51192"/>
    </source>
</evidence>
<dbReference type="Pfam" id="PF00270">
    <property type="entry name" value="DEAD"/>
    <property type="match status" value="1"/>
</dbReference>
<keyword evidence="11" id="KW-1185">Reference proteome</keyword>
<dbReference type="InterPro" id="IPR001650">
    <property type="entry name" value="Helicase_C-like"/>
</dbReference>
<dbReference type="SUPFAM" id="SSF52540">
    <property type="entry name" value="P-loop containing nucleoside triphosphate hydrolases"/>
    <property type="match status" value="1"/>
</dbReference>
<dbReference type="GO" id="GO:0005737">
    <property type="term" value="C:cytoplasm"/>
    <property type="evidence" value="ECO:0007669"/>
    <property type="project" value="TreeGrafter"/>
</dbReference>
<evidence type="ECO:0000256" key="5">
    <source>
        <dbReference type="ARBA" id="ARBA00022840"/>
    </source>
</evidence>
<dbReference type="NCBIfam" id="TIGR00614">
    <property type="entry name" value="recQ_fam"/>
    <property type="match status" value="1"/>
</dbReference>
<dbReference type="PANTHER" id="PTHR13710">
    <property type="entry name" value="DNA HELICASE RECQ FAMILY MEMBER"/>
    <property type="match status" value="1"/>
</dbReference>
<evidence type="ECO:0000256" key="1">
    <source>
        <dbReference type="ARBA" id="ARBA00005446"/>
    </source>
</evidence>
<keyword evidence="2" id="KW-0547">Nucleotide-binding</keyword>
<dbReference type="PROSITE" id="PS51192">
    <property type="entry name" value="HELICASE_ATP_BIND_1"/>
    <property type="match status" value="1"/>
</dbReference>
<dbReference type="InterPro" id="IPR011545">
    <property type="entry name" value="DEAD/DEAH_box_helicase_dom"/>
</dbReference>
<dbReference type="GO" id="GO:0043138">
    <property type="term" value="F:3'-5' DNA helicase activity"/>
    <property type="evidence" value="ECO:0007669"/>
    <property type="project" value="UniProtKB-EC"/>
</dbReference>
<accession>A0A6G1GLM5</accession>
<dbReference type="GO" id="GO:0005634">
    <property type="term" value="C:nucleus"/>
    <property type="evidence" value="ECO:0007669"/>
    <property type="project" value="UniProtKB-SubCell"/>
</dbReference>
<dbReference type="Pfam" id="PF00271">
    <property type="entry name" value="Helicase_C"/>
    <property type="match status" value="1"/>
</dbReference>
<reference evidence="10" key="1">
    <citation type="journal article" date="2020" name="Stud. Mycol.">
        <title>101 Dothideomycetes genomes: a test case for predicting lifestyles and emergence of pathogens.</title>
        <authorList>
            <person name="Haridas S."/>
            <person name="Albert R."/>
            <person name="Binder M."/>
            <person name="Bloem J."/>
            <person name="Labutti K."/>
            <person name="Salamov A."/>
            <person name="Andreopoulos B."/>
            <person name="Baker S."/>
            <person name="Barry K."/>
            <person name="Bills G."/>
            <person name="Bluhm B."/>
            <person name="Cannon C."/>
            <person name="Castanera R."/>
            <person name="Culley D."/>
            <person name="Daum C."/>
            <person name="Ezra D."/>
            <person name="Gonzalez J."/>
            <person name="Henrissat B."/>
            <person name="Kuo A."/>
            <person name="Liang C."/>
            <person name="Lipzen A."/>
            <person name="Lutzoni F."/>
            <person name="Magnuson J."/>
            <person name="Mondo S."/>
            <person name="Nolan M."/>
            <person name="Ohm R."/>
            <person name="Pangilinan J."/>
            <person name="Park H.-J."/>
            <person name="Ramirez L."/>
            <person name="Alfaro M."/>
            <person name="Sun H."/>
            <person name="Tritt A."/>
            <person name="Yoshinaga Y."/>
            <person name="Zwiers L.-H."/>
            <person name="Turgeon B."/>
            <person name="Goodwin S."/>
            <person name="Spatafora J."/>
            <person name="Crous P."/>
            <person name="Grigoriev I."/>
        </authorList>
    </citation>
    <scope>NUCLEOTIDE SEQUENCE</scope>
    <source>
        <strain evidence="10">CBS 113979</strain>
    </source>
</reference>
<dbReference type="EMBL" id="ML977193">
    <property type="protein sequence ID" value="KAF1981821.1"/>
    <property type="molecule type" value="Genomic_DNA"/>
</dbReference>
<evidence type="ECO:0000256" key="4">
    <source>
        <dbReference type="ARBA" id="ARBA00022806"/>
    </source>
</evidence>
<dbReference type="GO" id="GO:0009378">
    <property type="term" value="F:four-way junction helicase activity"/>
    <property type="evidence" value="ECO:0007669"/>
    <property type="project" value="TreeGrafter"/>
</dbReference>
<dbReference type="GO" id="GO:0005694">
    <property type="term" value="C:chromosome"/>
    <property type="evidence" value="ECO:0007669"/>
    <property type="project" value="TreeGrafter"/>
</dbReference>
<evidence type="ECO:0000313" key="11">
    <source>
        <dbReference type="Proteomes" id="UP000800041"/>
    </source>
</evidence>
<evidence type="ECO:0000256" key="3">
    <source>
        <dbReference type="ARBA" id="ARBA00022801"/>
    </source>
</evidence>
<dbReference type="GO" id="GO:0016787">
    <property type="term" value="F:hydrolase activity"/>
    <property type="evidence" value="ECO:0007669"/>
    <property type="project" value="UniProtKB-KW"/>
</dbReference>
<name>A0A6G1GLM5_9PEZI</name>
<evidence type="ECO:0000259" key="9">
    <source>
        <dbReference type="PROSITE" id="PS51194"/>
    </source>
</evidence>
<dbReference type="Gene3D" id="3.40.50.300">
    <property type="entry name" value="P-loop containing nucleotide triphosphate hydrolases"/>
    <property type="match status" value="2"/>
</dbReference>
<dbReference type="EC" id="5.6.2.4" evidence="7"/>
<dbReference type="GO" id="GO:0005524">
    <property type="term" value="F:ATP binding"/>
    <property type="evidence" value="ECO:0007669"/>
    <property type="project" value="UniProtKB-KW"/>
</dbReference>
<organism evidence="10 11">
    <name type="scientific">Aulographum hederae CBS 113979</name>
    <dbReference type="NCBI Taxonomy" id="1176131"/>
    <lineage>
        <taxon>Eukaryota</taxon>
        <taxon>Fungi</taxon>
        <taxon>Dikarya</taxon>
        <taxon>Ascomycota</taxon>
        <taxon>Pezizomycotina</taxon>
        <taxon>Dothideomycetes</taxon>
        <taxon>Pleosporomycetidae</taxon>
        <taxon>Aulographales</taxon>
        <taxon>Aulographaceae</taxon>
    </lineage>
</organism>
<keyword evidence="3" id="KW-0378">Hydrolase</keyword>
<dbReference type="InterPro" id="IPR004589">
    <property type="entry name" value="DNA_helicase_ATP-dep_RecQ"/>
</dbReference>
<dbReference type="OrthoDB" id="10261556at2759"/>
<dbReference type="SMART" id="SM00487">
    <property type="entry name" value="DEXDc"/>
    <property type="match status" value="1"/>
</dbReference>
<comment type="similarity">
    <text evidence="1">Belongs to the helicase family. RecQ subfamily.</text>
</comment>
<dbReference type="InterPro" id="IPR027417">
    <property type="entry name" value="P-loop_NTPase"/>
</dbReference>
<dbReference type="InterPro" id="IPR014001">
    <property type="entry name" value="Helicase_ATP-bd"/>
</dbReference>